<sequence>MGLFTSKRTSKPTGRKARKAQLKAEAKAIKARAKLEAKLGDKTHRKALKDDRKQELKLAKQGAKIQEKQDKARVKVAEENAKAAADGKALSTARVKRYLQVAKLVAPVLAPLAYRGATLTRAQLTAFQANRAGVPIEEYGKFSGHGAALSARIAAAQRSLDRLVADQKDAAAGAEAKVFAQTMRTRLQELSDAVQTAEHMPSARRKGAHRAIERELGGIDADLLARSGVHA</sequence>
<evidence type="ECO:0000313" key="2">
    <source>
        <dbReference type="EMBL" id="SIS21460.1"/>
    </source>
</evidence>
<dbReference type="AlphaFoldDB" id="A0A1N7H9U2"/>
<dbReference type="EMBL" id="FTNT01000013">
    <property type="protein sequence ID" value="SIS21460.1"/>
    <property type="molecule type" value="Genomic_DNA"/>
</dbReference>
<evidence type="ECO:0000256" key="1">
    <source>
        <dbReference type="SAM" id="MobiDB-lite"/>
    </source>
</evidence>
<proteinExistence type="predicted"/>
<dbReference type="Proteomes" id="UP000186218">
    <property type="component" value="Unassembled WGS sequence"/>
</dbReference>
<dbReference type="STRING" id="1344003.SAMN05445060_3755"/>
<feature type="compositionally biased region" description="Basic residues" evidence="1">
    <location>
        <begin position="8"/>
        <end position="21"/>
    </location>
</feature>
<accession>A0A1N7H9U2</accession>
<dbReference type="OrthoDB" id="4374070at2"/>
<feature type="compositionally biased region" description="Basic and acidic residues" evidence="1">
    <location>
        <begin position="40"/>
        <end position="58"/>
    </location>
</feature>
<name>A0A1N7H9U2_9NOCA</name>
<keyword evidence="3" id="KW-1185">Reference proteome</keyword>
<gene>
    <name evidence="2" type="ORF">SAMN05445060_3755</name>
</gene>
<dbReference type="InterPro" id="IPR045522">
    <property type="entry name" value="DUF6474"/>
</dbReference>
<dbReference type="Pfam" id="PF20079">
    <property type="entry name" value="DUF6474"/>
    <property type="match status" value="1"/>
</dbReference>
<evidence type="ECO:0000313" key="3">
    <source>
        <dbReference type="Proteomes" id="UP000186218"/>
    </source>
</evidence>
<organism evidence="2 3">
    <name type="scientific">Williamsia sterculiae</name>
    <dbReference type="NCBI Taxonomy" id="1344003"/>
    <lineage>
        <taxon>Bacteria</taxon>
        <taxon>Bacillati</taxon>
        <taxon>Actinomycetota</taxon>
        <taxon>Actinomycetes</taxon>
        <taxon>Mycobacteriales</taxon>
        <taxon>Nocardiaceae</taxon>
        <taxon>Williamsia</taxon>
    </lineage>
</organism>
<dbReference type="RefSeq" id="WP_076482551.1">
    <property type="nucleotide sequence ID" value="NZ_FTNT01000013.1"/>
</dbReference>
<feature type="region of interest" description="Disordered" evidence="1">
    <location>
        <begin position="40"/>
        <end position="64"/>
    </location>
</feature>
<reference evidence="2 3" key="1">
    <citation type="submission" date="2017-01" db="EMBL/GenBank/DDBJ databases">
        <authorList>
            <person name="Mah S.A."/>
            <person name="Swanson W.J."/>
            <person name="Moy G.W."/>
            <person name="Vacquier V.D."/>
        </authorList>
    </citation>
    <scope>NUCLEOTIDE SEQUENCE [LARGE SCALE GENOMIC DNA]</scope>
    <source>
        <strain evidence="2 3">CPCC 203464</strain>
    </source>
</reference>
<protein>
    <submittedName>
        <fullName evidence="2">Uncharacterized protein</fullName>
    </submittedName>
</protein>
<feature type="region of interest" description="Disordered" evidence="1">
    <location>
        <begin position="1"/>
        <end position="23"/>
    </location>
</feature>